<reference evidence="8" key="1">
    <citation type="journal article" date="2014" name="Int. J. Syst. Evol. Microbiol.">
        <title>Complete genome sequence of Corynebacterium casei LMG S-19264T (=DSM 44701T), isolated from a smear-ripened cheese.</title>
        <authorList>
            <consortium name="US DOE Joint Genome Institute (JGI-PGF)"/>
            <person name="Walter F."/>
            <person name="Albersmeier A."/>
            <person name="Kalinowski J."/>
            <person name="Ruckert C."/>
        </authorList>
    </citation>
    <scope>NUCLEOTIDE SEQUENCE</scope>
    <source>
        <strain evidence="8">CGMCC 1.16548</strain>
    </source>
</reference>
<dbReference type="GO" id="GO:0022857">
    <property type="term" value="F:transmembrane transporter activity"/>
    <property type="evidence" value="ECO:0007669"/>
    <property type="project" value="InterPro"/>
</dbReference>
<feature type="transmembrane region" description="Helical" evidence="6">
    <location>
        <begin position="372"/>
        <end position="391"/>
    </location>
</feature>
<evidence type="ECO:0000313" key="9">
    <source>
        <dbReference type="Proteomes" id="UP000617531"/>
    </source>
</evidence>
<keyword evidence="9" id="KW-1185">Reference proteome</keyword>
<protein>
    <submittedName>
        <fullName evidence="8">MFS transporter</fullName>
    </submittedName>
</protein>
<proteinExistence type="predicted"/>
<dbReference type="RefSeq" id="WP_191283469.1">
    <property type="nucleotide sequence ID" value="NZ_BNAI01000004.1"/>
</dbReference>
<dbReference type="CDD" id="cd17324">
    <property type="entry name" value="MFS_NepI_like"/>
    <property type="match status" value="1"/>
</dbReference>
<keyword evidence="3 6" id="KW-0812">Transmembrane</keyword>
<feature type="transmembrane region" description="Helical" evidence="6">
    <location>
        <begin position="12"/>
        <end position="30"/>
    </location>
</feature>
<dbReference type="InterPro" id="IPR020846">
    <property type="entry name" value="MFS_dom"/>
</dbReference>
<keyword evidence="5 6" id="KW-0472">Membrane</keyword>
<reference evidence="8" key="2">
    <citation type="submission" date="2020-09" db="EMBL/GenBank/DDBJ databases">
        <authorList>
            <person name="Sun Q."/>
            <person name="Zhou Y."/>
        </authorList>
    </citation>
    <scope>NUCLEOTIDE SEQUENCE</scope>
    <source>
        <strain evidence="8">CGMCC 1.16548</strain>
    </source>
</reference>
<feature type="transmembrane region" description="Helical" evidence="6">
    <location>
        <begin position="257"/>
        <end position="277"/>
    </location>
</feature>
<name>A0A8J3GR78_9MICO</name>
<dbReference type="AlphaFoldDB" id="A0A8J3GR78"/>
<dbReference type="Pfam" id="PF07690">
    <property type="entry name" value="MFS_1"/>
    <property type="match status" value="1"/>
</dbReference>
<dbReference type="Gene3D" id="1.20.1250.20">
    <property type="entry name" value="MFS general substrate transporter like domains"/>
    <property type="match status" value="1"/>
</dbReference>
<organism evidence="8 9">
    <name type="scientific">Pseudolysinimonas yzui</name>
    <dbReference type="NCBI Taxonomy" id="2708254"/>
    <lineage>
        <taxon>Bacteria</taxon>
        <taxon>Bacillati</taxon>
        <taxon>Actinomycetota</taxon>
        <taxon>Actinomycetes</taxon>
        <taxon>Micrococcales</taxon>
        <taxon>Microbacteriaceae</taxon>
        <taxon>Pseudolysinimonas</taxon>
    </lineage>
</organism>
<dbReference type="PROSITE" id="PS50850">
    <property type="entry name" value="MFS"/>
    <property type="match status" value="1"/>
</dbReference>
<dbReference type="GO" id="GO:0005886">
    <property type="term" value="C:plasma membrane"/>
    <property type="evidence" value="ECO:0007669"/>
    <property type="project" value="UniProtKB-SubCell"/>
</dbReference>
<feature type="transmembrane region" description="Helical" evidence="6">
    <location>
        <begin position="284"/>
        <end position="303"/>
    </location>
</feature>
<dbReference type="PANTHER" id="PTHR43124">
    <property type="entry name" value="PURINE EFFLUX PUMP PBUE"/>
    <property type="match status" value="1"/>
</dbReference>
<dbReference type="EMBL" id="BNAI01000004">
    <property type="protein sequence ID" value="GHF19987.1"/>
    <property type="molecule type" value="Genomic_DNA"/>
</dbReference>
<evidence type="ECO:0000256" key="1">
    <source>
        <dbReference type="ARBA" id="ARBA00004651"/>
    </source>
</evidence>
<feature type="domain" description="Major facilitator superfamily (MFS) profile" evidence="7">
    <location>
        <begin position="12"/>
        <end position="396"/>
    </location>
</feature>
<sequence length="406" mass="42377">MSASHDDRFPLFRLLVLAGAIFVSVSSEFLPTGLLPDIAADLDVSESRVGLLITVFAFTVVVSAAPLTVLTRRFSRKRLLVLLLGVFALSNVLAAIAPNYETLAASRVLGGLAHGLFWAVAGPYVSLLVRPTQLARAVSVTTAGGALAFILGVPFTAAIGHAVGWRWAFVAMAALVVIFAILTVVSLPALDHRVPKRKVVTTDTGSIIAVKRDRSIIAVGIVAVTVLLVATGHNLFYTYIAPWVIQVAGVADDNVSLLLLFFGLAGALGLLAAGVFGDRHPRRTLNLMLVALVVSIVLTGLFARGLVPAILVMMLWSASFGGLPALFQTRALHAAAPRSRDLTGAIVTTAFNSAIGLGALLGGIVLDELGLAVVPYVAAAVVAGGAVWVLVTDRMRLAAHATEAIH</sequence>
<gene>
    <name evidence="8" type="ORF">GCM10011600_21100</name>
</gene>
<feature type="transmembrane region" description="Helical" evidence="6">
    <location>
        <begin position="50"/>
        <end position="70"/>
    </location>
</feature>
<feature type="transmembrane region" description="Helical" evidence="6">
    <location>
        <begin position="309"/>
        <end position="332"/>
    </location>
</feature>
<keyword evidence="4 6" id="KW-1133">Transmembrane helix</keyword>
<comment type="subcellular location">
    <subcellularLocation>
        <location evidence="1">Cell membrane</location>
        <topology evidence="1">Multi-pass membrane protein</topology>
    </subcellularLocation>
</comment>
<dbReference type="InterPro" id="IPR036259">
    <property type="entry name" value="MFS_trans_sf"/>
</dbReference>
<evidence type="ECO:0000256" key="6">
    <source>
        <dbReference type="SAM" id="Phobius"/>
    </source>
</evidence>
<feature type="transmembrane region" description="Helical" evidence="6">
    <location>
        <begin position="216"/>
        <end position="237"/>
    </location>
</feature>
<dbReference type="InterPro" id="IPR011701">
    <property type="entry name" value="MFS"/>
</dbReference>
<evidence type="ECO:0000313" key="8">
    <source>
        <dbReference type="EMBL" id="GHF19987.1"/>
    </source>
</evidence>
<feature type="transmembrane region" description="Helical" evidence="6">
    <location>
        <begin position="165"/>
        <end position="190"/>
    </location>
</feature>
<comment type="caution">
    <text evidence="8">The sequence shown here is derived from an EMBL/GenBank/DDBJ whole genome shotgun (WGS) entry which is preliminary data.</text>
</comment>
<accession>A0A8J3GR78</accession>
<dbReference type="SUPFAM" id="SSF103473">
    <property type="entry name" value="MFS general substrate transporter"/>
    <property type="match status" value="1"/>
</dbReference>
<evidence type="ECO:0000256" key="4">
    <source>
        <dbReference type="ARBA" id="ARBA00022989"/>
    </source>
</evidence>
<dbReference type="InterPro" id="IPR050189">
    <property type="entry name" value="MFS_Efflux_Transporters"/>
</dbReference>
<dbReference type="PANTHER" id="PTHR43124:SF3">
    <property type="entry name" value="CHLORAMPHENICOL EFFLUX PUMP RV0191"/>
    <property type="match status" value="1"/>
</dbReference>
<feature type="transmembrane region" description="Helical" evidence="6">
    <location>
        <begin position="79"/>
        <end position="98"/>
    </location>
</feature>
<feature type="transmembrane region" description="Helical" evidence="6">
    <location>
        <begin position="344"/>
        <end position="366"/>
    </location>
</feature>
<dbReference type="Proteomes" id="UP000617531">
    <property type="component" value="Unassembled WGS sequence"/>
</dbReference>
<evidence type="ECO:0000256" key="2">
    <source>
        <dbReference type="ARBA" id="ARBA00022475"/>
    </source>
</evidence>
<evidence type="ECO:0000256" key="3">
    <source>
        <dbReference type="ARBA" id="ARBA00022692"/>
    </source>
</evidence>
<evidence type="ECO:0000259" key="7">
    <source>
        <dbReference type="PROSITE" id="PS50850"/>
    </source>
</evidence>
<keyword evidence="2" id="KW-1003">Cell membrane</keyword>
<feature type="transmembrane region" description="Helical" evidence="6">
    <location>
        <begin position="104"/>
        <end position="125"/>
    </location>
</feature>
<evidence type="ECO:0000256" key="5">
    <source>
        <dbReference type="ARBA" id="ARBA00023136"/>
    </source>
</evidence>
<feature type="transmembrane region" description="Helical" evidence="6">
    <location>
        <begin position="137"/>
        <end position="159"/>
    </location>
</feature>